<evidence type="ECO:0000313" key="2">
    <source>
        <dbReference type="Proteomes" id="UP000823941"/>
    </source>
</evidence>
<comment type="caution">
    <text evidence="1">The sequence shown here is derived from an EMBL/GenBank/DDBJ whole genome shotgun (WGS) entry which is preliminary data.</text>
</comment>
<name>A0ABQ7QCU7_PLUXY</name>
<organism evidence="1 2">
    <name type="scientific">Plutella xylostella</name>
    <name type="common">Diamondback moth</name>
    <name type="synonym">Plutella maculipennis</name>
    <dbReference type="NCBI Taxonomy" id="51655"/>
    <lineage>
        <taxon>Eukaryota</taxon>
        <taxon>Metazoa</taxon>
        <taxon>Ecdysozoa</taxon>
        <taxon>Arthropoda</taxon>
        <taxon>Hexapoda</taxon>
        <taxon>Insecta</taxon>
        <taxon>Pterygota</taxon>
        <taxon>Neoptera</taxon>
        <taxon>Endopterygota</taxon>
        <taxon>Lepidoptera</taxon>
        <taxon>Glossata</taxon>
        <taxon>Ditrysia</taxon>
        <taxon>Yponomeutoidea</taxon>
        <taxon>Plutellidae</taxon>
        <taxon>Plutella</taxon>
    </lineage>
</organism>
<dbReference type="EMBL" id="JAHIBW010000017">
    <property type="protein sequence ID" value="KAG7303056.1"/>
    <property type="molecule type" value="Genomic_DNA"/>
</dbReference>
<dbReference type="Proteomes" id="UP000823941">
    <property type="component" value="Chromosome 17"/>
</dbReference>
<sequence>MRRSTYADRQGSQAVDLQDSEYTTRRKWPAPVIRLDPFWDAHVVTSHRPLRLFKNTFIQPSDVPIL</sequence>
<accession>A0ABQ7QCU7</accession>
<proteinExistence type="predicted"/>
<keyword evidence="2" id="KW-1185">Reference proteome</keyword>
<gene>
    <name evidence="1" type="ORF">JYU34_013075</name>
</gene>
<evidence type="ECO:0000313" key="1">
    <source>
        <dbReference type="EMBL" id="KAG7303056.1"/>
    </source>
</evidence>
<protein>
    <submittedName>
        <fullName evidence="1">Uncharacterized protein</fullName>
    </submittedName>
</protein>
<reference evidence="1 2" key="1">
    <citation type="submission" date="2021-06" db="EMBL/GenBank/DDBJ databases">
        <title>A haploid diamondback moth (Plutella xylostella L.) genome assembly resolves 31 chromosomes and identifies a diamide resistance mutation.</title>
        <authorList>
            <person name="Ward C.M."/>
            <person name="Perry K.D."/>
            <person name="Baker G."/>
            <person name="Powis K."/>
            <person name="Heckel D.G."/>
            <person name="Baxter S.W."/>
        </authorList>
    </citation>
    <scope>NUCLEOTIDE SEQUENCE [LARGE SCALE GENOMIC DNA]</scope>
    <source>
        <strain evidence="1 2">LV</strain>
        <tissue evidence="1">Single pupa</tissue>
    </source>
</reference>